<sequence>MCSVRVNIRNHYAYMLVGPLSFAHLIISPIWSINLRLGRPLPTLPLTSTSLICFVTLSSLILSIYICRRPVIIVDLFSYILQYRTKQCRHCFLESELGFFL</sequence>
<feature type="transmembrane region" description="Helical" evidence="1">
    <location>
        <begin position="12"/>
        <end position="32"/>
    </location>
</feature>
<dbReference type="Proteomes" id="UP001314205">
    <property type="component" value="Unassembled WGS sequence"/>
</dbReference>
<keyword evidence="1" id="KW-1133">Transmembrane helix</keyword>
<name>A0AAV1L1T5_9NEOP</name>
<dbReference type="AlphaFoldDB" id="A0AAV1L1T5"/>
<reference evidence="2 3" key="1">
    <citation type="submission" date="2023-11" db="EMBL/GenBank/DDBJ databases">
        <authorList>
            <person name="Hedman E."/>
            <person name="Englund M."/>
            <person name="Stromberg M."/>
            <person name="Nyberg Akerstrom W."/>
            <person name="Nylinder S."/>
            <person name="Jareborg N."/>
            <person name="Kallberg Y."/>
            <person name="Kronander E."/>
        </authorList>
    </citation>
    <scope>NUCLEOTIDE SEQUENCE [LARGE SCALE GENOMIC DNA]</scope>
</reference>
<comment type="caution">
    <text evidence="2">The sequence shown here is derived from an EMBL/GenBank/DDBJ whole genome shotgun (WGS) entry which is preliminary data.</text>
</comment>
<keyword evidence="1" id="KW-0812">Transmembrane</keyword>
<organism evidence="2 3">
    <name type="scientific">Parnassius mnemosyne</name>
    <name type="common">clouded apollo</name>
    <dbReference type="NCBI Taxonomy" id="213953"/>
    <lineage>
        <taxon>Eukaryota</taxon>
        <taxon>Metazoa</taxon>
        <taxon>Ecdysozoa</taxon>
        <taxon>Arthropoda</taxon>
        <taxon>Hexapoda</taxon>
        <taxon>Insecta</taxon>
        <taxon>Pterygota</taxon>
        <taxon>Neoptera</taxon>
        <taxon>Endopterygota</taxon>
        <taxon>Lepidoptera</taxon>
        <taxon>Glossata</taxon>
        <taxon>Ditrysia</taxon>
        <taxon>Papilionoidea</taxon>
        <taxon>Papilionidae</taxon>
        <taxon>Parnassiinae</taxon>
        <taxon>Parnassini</taxon>
        <taxon>Parnassius</taxon>
        <taxon>Driopa</taxon>
    </lineage>
</organism>
<evidence type="ECO:0000313" key="3">
    <source>
        <dbReference type="Proteomes" id="UP001314205"/>
    </source>
</evidence>
<keyword evidence="1" id="KW-0472">Membrane</keyword>
<feature type="transmembrane region" description="Helical" evidence="1">
    <location>
        <begin position="44"/>
        <end position="67"/>
    </location>
</feature>
<keyword evidence="3" id="KW-1185">Reference proteome</keyword>
<accession>A0AAV1L1T5</accession>
<proteinExistence type="predicted"/>
<evidence type="ECO:0000313" key="2">
    <source>
        <dbReference type="EMBL" id="CAK1588024.1"/>
    </source>
</evidence>
<gene>
    <name evidence="2" type="ORF">PARMNEM_LOCUS8716</name>
</gene>
<protein>
    <submittedName>
        <fullName evidence="2">Uncharacterized protein</fullName>
    </submittedName>
</protein>
<evidence type="ECO:0000256" key="1">
    <source>
        <dbReference type="SAM" id="Phobius"/>
    </source>
</evidence>
<dbReference type="EMBL" id="CAVLGL010000082">
    <property type="protein sequence ID" value="CAK1588024.1"/>
    <property type="molecule type" value="Genomic_DNA"/>
</dbReference>